<feature type="region of interest" description="Disordered" evidence="1">
    <location>
        <begin position="189"/>
        <end position="208"/>
    </location>
</feature>
<reference evidence="2 3" key="1">
    <citation type="submission" date="2019-09" db="EMBL/GenBank/DDBJ databases">
        <title>Parvibaculum sedimenti sp. nov., isolated from sediment.</title>
        <authorList>
            <person name="Wang Y."/>
        </authorList>
    </citation>
    <scope>NUCLEOTIDE SEQUENCE [LARGE SCALE GENOMIC DNA]</scope>
    <source>
        <strain evidence="2 3">HXT-9</strain>
    </source>
</reference>
<gene>
    <name evidence="2" type="ORF">F2P47_10295</name>
</gene>
<feature type="region of interest" description="Disordered" evidence="1">
    <location>
        <begin position="1"/>
        <end position="20"/>
    </location>
</feature>
<name>A0A6N6VII8_9HYPH</name>
<protein>
    <submittedName>
        <fullName evidence="2">DUF721 domain-containing protein</fullName>
    </submittedName>
</protein>
<evidence type="ECO:0000313" key="3">
    <source>
        <dbReference type="Proteomes" id="UP000468901"/>
    </source>
</evidence>
<dbReference type="Proteomes" id="UP000468901">
    <property type="component" value="Unassembled WGS sequence"/>
</dbReference>
<accession>A0A6N6VII8</accession>
<organism evidence="2 3">
    <name type="scientific">Parvibaculum sedimenti</name>
    <dbReference type="NCBI Taxonomy" id="2608632"/>
    <lineage>
        <taxon>Bacteria</taxon>
        <taxon>Pseudomonadati</taxon>
        <taxon>Pseudomonadota</taxon>
        <taxon>Alphaproteobacteria</taxon>
        <taxon>Hyphomicrobiales</taxon>
        <taxon>Parvibaculaceae</taxon>
        <taxon>Parvibaculum</taxon>
    </lineage>
</organism>
<dbReference type="AlphaFoldDB" id="A0A6N6VII8"/>
<dbReference type="Pfam" id="PF05258">
    <property type="entry name" value="DciA"/>
    <property type="match status" value="1"/>
</dbReference>
<dbReference type="InterPro" id="IPR007922">
    <property type="entry name" value="DciA-like"/>
</dbReference>
<dbReference type="EMBL" id="WESC01000008">
    <property type="protein sequence ID" value="KAB7739892.1"/>
    <property type="molecule type" value="Genomic_DNA"/>
</dbReference>
<evidence type="ECO:0000313" key="2">
    <source>
        <dbReference type="EMBL" id="KAB7739892.1"/>
    </source>
</evidence>
<sequence>MERRQSSDLPPLAPCPFSSQNAAMTQYGRPIAPMRYKTPPIGARVAGITRDIFKKRGFGQNHILAHWPAIIGEGLAEYSSPEKLAFPRMPNEGRGPQEGATLTTRVDGPVALEIRHLEPQIIERINRYYGYSAVARLKLVQGPLPPRPKSRRKKFRPLTQAERDALIHSLAPISEPGVRSALERLGQRILGTSARQADSRARATERFD</sequence>
<evidence type="ECO:0000256" key="1">
    <source>
        <dbReference type="SAM" id="MobiDB-lite"/>
    </source>
</evidence>
<keyword evidence="3" id="KW-1185">Reference proteome</keyword>
<comment type="caution">
    <text evidence="2">The sequence shown here is derived from an EMBL/GenBank/DDBJ whole genome shotgun (WGS) entry which is preliminary data.</text>
</comment>
<proteinExistence type="predicted"/>
<feature type="compositionally biased region" description="Basic and acidic residues" evidence="1">
    <location>
        <begin position="197"/>
        <end position="208"/>
    </location>
</feature>